<dbReference type="NCBIfam" id="NF033749">
    <property type="entry name" value="bact_hemeryth"/>
    <property type="match status" value="1"/>
</dbReference>
<keyword evidence="2" id="KW-0813">Transport</keyword>
<evidence type="ECO:0000259" key="5">
    <source>
        <dbReference type="Pfam" id="PF01814"/>
    </source>
</evidence>
<dbReference type="EMBL" id="MTKS01000083">
    <property type="protein sequence ID" value="RWX51774.1"/>
    <property type="molecule type" value="Genomic_DNA"/>
</dbReference>
<dbReference type="Pfam" id="PF01814">
    <property type="entry name" value="Hemerythrin"/>
    <property type="match status" value="1"/>
</dbReference>
<evidence type="ECO:0000256" key="4">
    <source>
        <dbReference type="ARBA" id="ARBA00023004"/>
    </source>
</evidence>
<evidence type="ECO:0000256" key="3">
    <source>
        <dbReference type="ARBA" id="ARBA00022723"/>
    </source>
</evidence>
<dbReference type="EMBL" id="MTKQ01000120">
    <property type="protein sequence ID" value="RWX48186.1"/>
    <property type="molecule type" value="Genomic_DNA"/>
</dbReference>
<dbReference type="Gene3D" id="1.20.120.50">
    <property type="entry name" value="Hemerythrin-like"/>
    <property type="match status" value="1"/>
</dbReference>
<dbReference type="GO" id="GO:0005344">
    <property type="term" value="F:oxygen carrier activity"/>
    <property type="evidence" value="ECO:0007669"/>
    <property type="project" value="UniProtKB-KW"/>
</dbReference>
<dbReference type="PANTHER" id="PTHR37164:SF1">
    <property type="entry name" value="BACTERIOHEMERYTHRIN"/>
    <property type="match status" value="1"/>
</dbReference>
<keyword evidence="3" id="KW-0479">Metal-binding</keyword>
<keyword evidence="2" id="KW-0561">Oxygen transport</keyword>
<dbReference type="InterPro" id="IPR035938">
    <property type="entry name" value="Hemerythrin-like_sf"/>
</dbReference>
<dbReference type="InterPro" id="IPR050669">
    <property type="entry name" value="Hemerythrin"/>
</dbReference>
<evidence type="ECO:0000256" key="2">
    <source>
        <dbReference type="ARBA" id="ARBA00022621"/>
    </source>
</evidence>
<keyword evidence="4" id="KW-0408">Iron</keyword>
<name>A0A3S3QM02_9BACT</name>
<sequence length="135" mass="15548">MSLIKWNDSFSVNVVKIDQEHKKLVEMINELTDAMKAGHGKDVLGKILDGLISYTAFHFKTEEQYFRQVKYPDAVAHKKEHVAFVQKVTDFKKEFDAGRATVSVNILQFLGKWLQTHIKGTDQKYSSFLNENGIR</sequence>
<dbReference type="AlphaFoldDB" id="A0A3S3QM02"/>
<dbReference type="SUPFAM" id="SSF47188">
    <property type="entry name" value="Hemerythrin-like"/>
    <property type="match status" value="1"/>
</dbReference>
<comment type="similarity">
    <text evidence="1">Belongs to the hemerythrin family.</text>
</comment>
<comment type="caution">
    <text evidence="6">The sequence shown here is derived from an EMBL/GenBank/DDBJ whole genome shotgun (WGS) entry which is preliminary data.</text>
</comment>
<dbReference type="PANTHER" id="PTHR37164">
    <property type="entry name" value="BACTERIOHEMERYTHRIN"/>
    <property type="match status" value="1"/>
</dbReference>
<feature type="domain" description="Hemerythrin-like" evidence="5">
    <location>
        <begin position="16"/>
        <end position="125"/>
    </location>
</feature>
<dbReference type="GO" id="GO:0046872">
    <property type="term" value="F:metal ion binding"/>
    <property type="evidence" value="ECO:0007669"/>
    <property type="project" value="UniProtKB-KW"/>
</dbReference>
<dbReference type="CDD" id="cd12107">
    <property type="entry name" value="Hemerythrin"/>
    <property type="match status" value="1"/>
</dbReference>
<evidence type="ECO:0000313" key="8">
    <source>
        <dbReference type="Proteomes" id="UP000286862"/>
    </source>
</evidence>
<evidence type="ECO:0000313" key="6">
    <source>
        <dbReference type="EMBL" id="RWX48186.1"/>
    </source>
</evidence>
<dbReference type="NCBIfam" id="TIGR02481">
    <property type="entry name" value="hemeryth_dom"/>
    <property type="match status" value="1"/>
</dbReference>
<protein>
    <submittedName>
        <fullName evidence="6">Hemerythrin</fullName>
    </submittedName>
</protein>
<gene>
    <name evidence="6" type="ORF">VT99_11203</name>
    <name evidence="7" type="ORF">VU01_10833</name>
</gene>
<organism evidence="6 8">
    <name type="scientific">Candidatus Electrothrix marina</name>
    <dbReference type="NCBI Taxonomy" id="1859130"/>
    <lineage>
        <taxon>Bacteria</taxon>
        <taxon>Pseudomonadati</taxon>
        <taxon>Thermodesulfobacteriota</taxon>
        <taxon>Desulfobulbia</taxon>
        <taxon>Desulfobulbales</taxon>
        <taxon>Desulfobulbaceae</taxon>
        <taxon>Candidatus Electrothrix</taxon>
    </lineage>
</organism>
<dbReference type="InterPro" id="IPR012312">
    <property type="entry name" value="Hemerythrin-like"/>
</dbReference>
<dbReference type="Proteomes" id="UP000286862">
    <property type="component" value="Unassembled WGS sequence"/>
</dbReference>
<proteinExistence type="inferred from homology"/>
<evidence type="ECO:0000313" key="9">
    <source>
        <dbReference type="Proteomes" id="UP000288892"/>
    </source>
</evidence>
<dbReference type="InterPro" id="IPR016131">
    <property type="entry name" value="Haemerythrin_Fe_BS"/>
</dbReference>
<keyword evidence="9" id="KW-1185">Reference proteome</keyword>
<dbReference type="PROSITE" id="PS00550">
    <property type="entry name" value="HEMERYTHRINS"/>
    <property type="match status" value="1"/>
</dbReference>
<dbReference type="InterPro" id="IPR012827">
    <property type="entry name" value="Hemerythrin_metal-bd"/>
</dbReference>
<dbReference type="Proteomes" id="UP000288892">
    <property type="component" value="Unassembled WGS sequence"/>
</dbReference>
<accession>A0A3S3QM02</accession>
<evidence type="ECO:0000313" key="7">
    <source>
        <dbReference type="EMBL" id="RWX51774.1"/>
    </source>
</evidence>
<evidence type="ECO:0000256" key="1">
    <source>
        <dbReference type="ARBA" id="ARBA00010587"/>
    </source>
</evidence>
<reference evidence="8 9" key="1">
    <citation type="submission" date="2017-01" db="EMBL/GenBank/DDBJ databases">
        <title>The cable genome- insights into the physiology and evolution of filamentous bacteria capable of sulfide oxidation via long distance electron transfer.</title>
        <authorList>
            <person name="Schreiber L."/>
            <person name="Bjerg J.T."/>
            <person name="Boggild A."/>
            <person name="Van De Vossenberg J."/>
            <person name="Meysman F."/>
            <person name="Nielsen L.P."/>
            <person name="Schramm A."/>
            <person name="Kjeldsen K.U."/>
        </authorList>
    </citation>
    <scope>NUCLEOTIDE SEQUENCE [LARGE SCALE GENOMIC DNA]</scope>
    <source>
        <strain evidence="6">A2</strain>
        <strain evidence="7">A5</strain>
    </source>
</reference>